<name>A0A0M1LU74_CLOBO</name>
<dbReference type="PROSITE" id="PS51170">
    <property type="entry name" value="CW"/>
    <property type="match status" value="3"/>
</dbReference>
<dbReference type="Pfam" id="PF09394">
    <property type="entry name" value="Inhibitor_I42"/>
    <property type="match status" value="1"/>
</dbReference>
<gene>
    <name evidence="7" type="ORF">FC774_02060</name>
    <name evidence="8" type="ORF">FDB51_07415</name>
</gene>
<feature type="repeat" description="Cell wall-binding" evidence="4">
    <location>
        <begin position="44"/>
        <end position="63"/>
    </location>
</feature>
<evidence type="ECO:0000313" key="10">
    <source>
        <dbReference type="Proteomes" id="UP000476820"/>
    </source>
</evidence>
<organism evidence="7 10">
    <name type="scientific">Clostridium botulinum</name>
    <dbReference type="NCBI Taxonomy" id="1491"/>
    <lineage>
        <taxon>Bacteria</taxon>
        <taxon>Bacillati</taxon>
        <taxon>Bacillota</taxon>
        <taxon>Clostridia</taxon>
        <taxon>Eubacteriales</taxon>
        <taxon>Clostridiaceae</taxon>
        <taxon>Clostridium</taxon>
    </lineage>
</organism>
<dbReference type="InterPro" id="IPR018990">
    <property type="entry name" value="Prot_inh_I42_chagasin"/>
</dbReference>
<protein>
    <submittedName>
        <fullName evidence="7">Cell wall-binding protein</fullName>
    </submittedName>
</protein>
<dbReference type="EMBL" id="SWVK01000008">
    <property type="protein sequence ID" value="NFN34963.1"/>
    <property type="molecule type" value="Genomic_DNA"/>
</dbReference>
<dbReference type="Gene3D" id="2.10.270.10">
    <property type="entry name" value="Cholin Binding"/>
    <property type="match status" value="2"/>
</dbReference>
<feature type="domain" description="Proteinase inhibitor I42 chagasin" evidence="6">
    <location>
        <begin position="152"/>
        <end position="241"/>
    </location>
</feature>
<feature type="signal peptide" evidence="5">
    <location>
        <begin position="1"/>
        <end position="27"/>
    </location>
</feature>
<dbReference type="Proteomes" id="UP000476820">
    <property type="component" value="Unassembled WGS sequence"/>
</dbReference>
<dbReference type="AlphaFoldDB" id="A0A0M1LU74"/>
<dbReference type="InterPro" id="IPR036331">
    <property type="entry name" value="Chagasin-like_sf"/>
</dbReference>
<dbReference type="InterPro" id="IPR052781">
    <property type="entry name" value="Cys_protease_inhibitor_I42"/>
</dbReference>
<feature type="chain" id="PRO_5033719808" evidence="5">
    <location>
        <begin position="28"/>
        <end position="254"/>
    </location>
</feature>
<evidence type="ECO:0000256" key="2">
    <source>
        <dbReference type="ARBA" id="ARBA00022704"/>
    </source>
</evidence>
<dbReference type="OrthoDB" id="1928949at2"/>
<evidence type="ECO:0000256" key="1">
    <source>
        <dbReference type="ARBA" id="ARBA00022690"/>
    </source>
</evidence>
<dbReference type="SUPFAM" id="SSF141066">
    <property type="entry name" value="ICP-like"/>
    <property type="match status" value="1"/>
</dbReference>
<sequence>MKKVKKILAGILGIVISFSFMPKEANASWIKDNNGWWYSQLNYVIGWKQVNNIWYYFDNNGYMKTGWIHDNGRWYYTDLNGAMQTGIVEVNGKVYYLDKNGAMATGKVEINKQTYTFAMSGESIGNKIPEATKAFLSNGVEINPTKVNNTYVTSGKLVEIKLEGNPTTGYNWDYNVNTNEVIKEESKDYKSDAAGLNIEGAGGIYTWKFLGIKEGTTKVVFKYSRPWENEVLETKTYIFTVDKDLNIIVEECNI</sequence>
<dbReference type="Gene3D" id="2.60.40.2020">
    <property type="match status" value="1"/>
</dbReference>
<keyword evidence="5" id="KW-0732">Signal</keyword>
<dbReference type="PANTHER" id="PTHR36530">
    <property type="entry name" value="INHIBITOR OF CYSTEINE PEPTIDASE"/>
    <property type="match status" value="1"/>
</dbReference>
<keyword evidence="3" id="KW-0677">Repeat</keyword>
<proteinExistence type="predicted"/>
<evidence type="ECO:0000313" key="7">
    <source>
        <dbReference type="EMBL" id="NFF86693.1"/>
    </source>
</evidence>
<dbReference type="PANTHER" id="PTHR36530:SF1">
    <property type="entry name" value="AMOEBIASIN-1"/>
    <property type="match status" value="1"/>
</dbReference>
<dbReference type="SUPFAM" id="SSF69360">
    <property type="entry name" value="Cell wall binding repeat"/>
    <property type="match status" value="1"/>
</dbReference>
<feature type="repeat" description="Cell wall-binding" evidence="4">
    <location>
        <begin position="84"/>
        <end position="103"/>
    </location>
</feature>
<evidence type="ECO:0000256" key="4">
    <source>
        <dbReference type="PROSITE-ProRule" id="PRU00591"/>
    </source>
</evidence>
<evidence type="ECO:0000313" key="8">
    <source>
        <dbReference type="EMBL" id="NFN34963.1"/>
    </source>
</evidence>
<keyword evidence="2" id="KW-0789">Thiol protease inhibitor</keyword>
<dbReference type="EMBL" id="SWOV01000003">
    <property type="protein sequence ID" value="NFF86693.1"/>
    <property type="molecule type" value="Genomic_DNA"/>
</dbReference>
<evidence type="ECO:0000256" key="5">
    <source>
        <dbReference type="SAM" id="SignalP"/>
    </source>
</evidence>
<dbReference type="InterPro" id="IPR018337">
    <property type="entry name" value="Cell_wall/Cho-bd_repeat"/>
</dbReference>
<dbReference type="Proteomes" id="UP000473681">
    <property type="component" value="Unassembled WGS sequence"/>
</dbReference>
<keyword evidence="1" id="KW-0646">Protease inhibitor</keyword>
<comment type="caution">
    <text evidence="7">The sequence shown here is derived from an EMBL/GenBank/DDBJ whole genome shotgun (WGS) entry which is preliminary data.</text>
</comment>
<evidence type="ECO:0000259" key="6">
    <source>
        <dbReference type="Pfam" id="PF09394"/>
    </source>
</evidence>
<reference evidence="9 10" key="1">
    <citation type="submission" date="2019-04" db="EMBL/GenBank/DDBJ databases">
        <title>Genome sequencing of Clostridium botulinum Groups I-IV and Clostridium butyricum.</title>
        <authorList>
            <person name="Brunt J."/>
            <person name="Van Vliet A.H.M."/>
            <person name="Stringer S.C."/>
            <person name="Carter A.T."/>
            <person name="Peck M.W."/>
        </authorList>
    </citation>
    <scope>NUCLEOTIDE SEQUENCE [LARGE SCALE GENOMIC DNA]</scope>
    <source>
        <strain evidence="7 10">1605</strain>
        <strain evidence="8 9">CB-K-33E</strain>
    </source>
</reference>
<evidence type="ECO:0000313" key="9">
    <source>
        <dbReference type="Proteomes" id="UP000473681"/>
    </source>
</evidence>
<accession>A0A0M1LU74</accession>
<feature type="repeat" description="Cell wall-binding" evidence="4">
    <location>
        <begin position="64"/>
        <end position="83"/>
    </location>
</feature>
<dbReference type="Pfam" id="PF19127">
    <property type="entry name" value="Choline_bind_3"/>
    <property type="match status" value="2"/>
</dbReference>
<dbReference type="GO" id="GO:0004869">
    <property type="term" value="F:cysteine-type endopeptidase inhibitor activity"/>
    <property type="evidence" value="ECO:0007669"/>
    <property type="project" value="UniProtKB-KW"/>
</dbReference>
<evidence type="ECO:0000256" key="3">
    <source>
        <dbReference type="ARBA" id="ARBA00022737"/>
    </source>
</evidence>